<keyword evidence="3" id="KW-1185">Reference proteome</keyword>
<organism evidence="2 3">
    <name type="scientific">Scophthalmus maximus</name>
    <name type="common">Turbot</name>
    <name type="synonym">Psetta maxima</name>
    <dbReference type="NCBI Taxonomy" id="52904"/>
    <lineage>
        <taxon>Eukaryota</taxon>
        <taxon>Metazoa</taxon>
        <taxon>Chordata</taxon>
        <taxon>Craniata</taxon>
        <taxon>Vertebrata</taxon>
        <taxon>Euteleostomi</taxon>
        <taxon>Actinopterygii</taxon>
        <taxon>Neopterygii</taxon>
        <taxon>Teleostei</taxon>
        <taxon>Neoteleostei</taxon>
        <taxon>Acanthomorphata</taxon>
        <taxon>Carangaria</taxon>
        <taxon>Pleuronectiformes</taxon>
        <taxon>Pleuronectoidei</taxon>
        <taxon>Scophthalmidae</taxon>
        <taxon>Scophthalmus</taxon>
    </lineage>
</organism>
<reference evidence="2 3" key="1">
    <citation type="submission" date="2017-12" db="EMBL/GenBank/DDBJ databases">
        <title>Integrating genomic resources of turbot (Scophthalmus maximus) in depth evaluation of genetic and physical mapping variation across individuals.</title>
        <authorList>
            <person name="Martinez P."/>
        </authorList>
    </citation>
    <scope>NUCLEOTIDE SEQUENCE [LARGE SCALE GENOMIC DNA]</scope>
</reference>
<feature type="region of interest" description="Disordered" evidence="1">
    <location>
        <begin position="35"/>
        <end position="56"/>
    </location>
</feature>
<evidence type="ECO:0000256" key="1">
    <source>
        <dbReference type="SAM" id="MobiDB-lite"/>
    </source>
</evidence>
<dbReference type="Proteomes" id="UP000246464">
    <property type="component" value="Chromosome 2"/>
</dbReference>
<proteinExistence type="predicted"/>
<dbReference type="AlphaFoldDB" id="A0A2U9B2L9"/>
<dbReference type="EMBL" id="CP026244">
    <property type="protein sequence ID" value="AWO98117.1"/>
    <property type="molecule type" value="Genomic_DNA"/>
</dbReference>
<evidence type="ECO:0000313" key="2">
    <source>
        <dbReference type="EMBL" id="AWO98117.1"/>
    </source>
</evidence>
<protein>
    <submittedName>
        <fullName evidence="2">Uncharacterized protein</fullName>
    </submittedName>
</protein>
<accession>A0A2U9B2L9</accession>
<gene>
    <name evidence="2" type="ORF">SMAX5B_007811</name>
</gene>
<name>A0A2U9B2L9_SCOMX</name>
<sequence length="56" mass="6210">MAMDMKLQPSDTAPHASWLVLAQRDNSIMHYRGRSERHAAGRINKAESTAQNSNSA</sequence>
<feature type="compositionally biased region" description="Polar residues" evidence="1">
    <location>
        <begin position="46"/>
        <end position="56"/>
    </location>
</feature>
<evidence type="ECO:0000313" key="3">
    <source>
        <dbReference type="Proteomes" id="UP000246464"/>
    </source>
</evidence>